<evidence type="ECO:0000256" key="7">
    <source>
        <dbReference type="ARBA" id="ARBA00022723"/>
    </source>
</evidence>
<dbReference type="Gene3D" id="2.60.40.1170">
    <property type="entry name" value="Mu homology domain, subdomain B"/>
    <property type="match status" value="2"/>
</dbReference>
<evidence type="ECO:0000256" key="11">
    <source>
        <dbReference type="ARBA" id="ARBA00023034"/>
    </source>
</evidence>
<keyword evidence="10 17" id="KW-0653">Protein transport</keyword>
<dbReference type="InterPro" id="IPR036168">
    <property type="entry name" value="AP2_Mu_C_sf"/>
</dbReference>
<evidence type="ECO:0000313" key="21">
    <source>
        <dbReference type="Proteomes" id="UP000243217"/>
    </source>
</evidence>
<evidence type="ECO:0000256" key="9">
    <source>
        <dbReference type="ARBA" id="ARBA00022892"/>
    </source>
</evidence>
<evidence type="ECO:0000259" key="19">
    <source>
        <dbReference type="PROSITE" id="PS51072"/>
    </source>
</evidence>
<evidence type="ECO:0000256" key="5">
    <source>
        <dbReference type="ARBA" id="ARBA00022448"/>
    </source>
</evidence>
<dbReference type="SUPFAM" id="SSF49447">
    <property type="entry name" value="Second domain of Mu2 adaptin subunit (ap50) of ap2 adaptor"/>
    <property type="match status" value="1"/>
</dbReference>
<feature type="binding site" evidence="16">
    <location>
        <position position="80"/>
    </location>
    <ligand>
        <name>Zn(2+)</name>
        <dbReference type="ChEBI" id="CHEBI:29105"/>
    </ligand>
</feature>
<keyword evidence="12 17" id="KW-0472">Membrane</keyword>
<keyword evidence="13" id="KW-0456">Lyase</keyword>
<comment type="similarity">
    <text evidence="3 17">Belongs to the adaptor complexes medium subunit family. Delta-COP subfamily.</text>
</comment>
<comment type="subunit">
    <text evidence="4 17">Oligomeric complex that consists of at least the alpha, beta, beta', gamma, delta, epsilon and zeta subunits.</text>
</comment>
<feature type="binding site" evidence="16">
    <location>
        <position position="136"/>
    </location>
    <ligand>
        <name>Zn(2+)</name>
        <dbReference type="ChEBI" id="CHEBI:29105"/>
    </ligand>
</feature>
<feature type="region of interest" description="Disordered" evidence="18">
    <location>
        <begin position="534"/>
        <end position="557"/>
    </location>
</feature>
<keyword evidence="9 17" id="KW-0931">ER-Golgi transport</keyword>
<feature type="domain" description="MHD" evidence="19">
    <location>
        <begin position="599"/>
        <end position="838"/>
    </location>
</feature>
<dbReference type="CDD" id="cd14830">
    <property type="entry name" value="Delta_COP_N"/>
    <property type="match status" value="1"/>
</dbReference>
<dbReference type="Gene3D" id="3.30.450.60">
    <property type="match status" value="1"/>
</dbReference>
<evidence type="ECO:0000256" key="18">
    <source>
        <dbReference type="SAM" id="MobiDB-lite"/>
    </source>
</evidence>
<dbReference type="GO" id="GO:0030126">
    <property type="term" value="C:COPI vesicle coat"/>
    <property type="evidence" value="ECO:0007669"/>
    <property type="project" value="UniProtKB-UniRule"/>
</dbReference>
<comment type="function">
    <text evidence="17">The coatomer is a cytosolic protein complex that binds to dilysine motifs and reversibly associates with Golgi non-clathrin-coated vesicles, which further mediate biosynthetic protein transport from the ER, via the Golgi up to the trans Golgi network.</text>
</comment>
<dbReference type="GO" id="GO:0004089">
    <property type="term" value="F:carbonate dehydratase activity"/>
    <property type="evidence" value="ECO:0007669"/>
    <property type="project" value="UniProtKB-EC"/>
</dbReference>
<protein>
    <recommendedName>
        <fullName evidence="17">Coatomer subunit delta</fullName>
    </recommendedName>
</protein>
<dbReference type="GO" id="GO:0008270">
    <property type="term" value="F:zinc ion binding"/>
    <property type="evidence" value="ECO:0007669"/>
    <property type="project" value="InterPro"/>
</dbReference>
<dbReference type="InterPro" id="IPR036874">
    <property type="entry name" value="Carbonic_anhydrase_sf"/>
</dbReference>
<dbReference type="InterPro" id="IPR028565">
    <property type="entry name" value="MHD"/>
</dbReference>
<keyword evidence="6 17" id="KW-0963">Cytoplasm</keyword>
<evidence type="ECO:0000256" key="3">
    <source>
        <dbReference type="ARBA" id="ARBA00010516"/>
    </source>
</evidence>
<evidence type="ECO:0000256" key="2">
    <source>
        <dbReference type="ARBA" id="ARBA00006217"/>
    </source>
</evidence>
<organism evidence="20 21">
    <name type="scientific">Thraustotheca clavata</name>
    <dbReference type="NCBI Taxonomy" id="74557"/>
    <lineage>
        <taxon>Eukaryota</taxon>
        <taxon>Sar</taxon>
        <taxon>Stramenopiles</taxon>
        <taxon>Oomycota</taxon>
        <taxon>Saprolegniomycetes</taxon>
        <taxon>Saprolegniales</taxon>
        <taxon>Achlyaceae</taxon>
        <taxon>Thraustotheca</taxon>
    </lineage>
</organism>
<dbReference type="GO" id="GO:0015031">
    <property type="term" value="P:protein transport"/>
    <property type="evidence" value="ECO:0007669"/>
    <property type="project" value="UniProtKB-KW"/>
</dbReference>
<evidence type="ECO:0000256" key="14">
    <source>
        <dbReference type="ARBA" id="ARBA00023329"/>
    </source>
</evidence>
<evidence type="ECO:0000313" key="20">
    <source>
        <dbReference type="EMBL" id="OQR95583.1"/>
    </source>
</evidence>
<feature type="compositionally biased region" description="Basic and acidic residues" evidence="18">
    <location>
        <begin position="471"/>
        <end position="491"/>
    </location>
</feature>
<proteinExistence type="inferred from homology"/>
<dbReference type="CDD" id="cd00883">
    <property type="entry name" value="beta_CA_cladeA"/>
    <property type="match status" value="1"/>
</dbReference>
<evidence type="ECO:0000256" key="1">
    <source>
        <dbReference type="ARBA" id="ARBA00004255"/>
    </source>
</evidence>
<dbReference type="GO" id="GO:0000139">
    <property type="term" value="C:Golgi membrane"/>
    <property type="evidence" value="ECO:0007669"/>
    <property type="project" value="UniProtKB-SubCell"/>
</dbReference>
<dbReference type="Proteomes" id="UP000243217">
    <property type="component" value="Unassembled WGS sequence"/>
</dbReference>
<dbReference type="FunFam" id="3.40.1050.10:FF:000001">
    <property type="entry name" value="Carbonic anhydrase"/>
    <property type="match status" value="1"/>
</dbReference>
<evidence type="ECO:0000256" key="8">
    <source>
        <dbReference type="ARBA" id="ARBA00022833"/>
    </source>
</evidence>
<comment type="caution">
    <text evidence="20">The sequence shown here is derived from an EMBL/GenBank/DDBJ whole genome shotgun (WGS) entry which is preliminary data.</text>
</comment>
<dbReference type="PANTHER" id="PTHR10121">
    <property type="entry name" value="COATOMER SUBUNIT DELTA"/>
    <property type="match status" value="1"/>
</dbReference>
<evidence type="ECO:0000256" key="10">
    <source>
        <dbReference type="ARBA" id="ARBA00022927"/>
    </source>
</evidence>
<keyword evidence="11 17" id="KW-0333">Golgi apparatus</keyword>
<evidence type="ECO:0000256" key="13">
    <source>
        <dbReference type="ARBA" id="ARBA00023239"/>
    </source>
</evidence>
<dbReference type="SMART" id="SM00947">
    <property type="entry name" value="Pro_CA"/>
    <property type="match status" value="1"/>
</dbReference>
<name>A0A1V9ZC55_9STRA</name>
<dbReference type="CDD" id="cd09254">
    <property type="entry name" value="AP_delta-COPI_MHD"/>
    <property type="match status" value="1"/>
</dbReference>
<dbReference type="Pfam" id="PF00484">
    <property type="entry name" value="Pro_CA"/>
    <property type="match status" value="1"/>
</dbReference>
<keyword evidence="14" id="KW-0968">Cytoplasmic vesicle</keyword>
<keyword evidence="5 17" id="KW-0813">Transport</keyword>
<dbReference type="EMBL" id="JNBS01002084">
    <property type="protein sequence ID" value="OQR95583.1"/>
    <property type="molecule type" value="Genomic_DNA"/>
</dbReference>
<dbReference type="STRING" id="74557.A0A1V9ZC55"/>
<dbReference type="FunFam" id="3.30.450.60:FF:000003">
    <property type="entry name" value="Coatomer subunit delta"/>
    <property type="match status" value="1"/>
</dbReference>
<dbReference type="Gene3D" id="3.40.1050.10">
    <property type="entry name" value="Carbonic anhydrase"/>
    <property type="match status" value="1"/>
</dbReference>
<dbReference type="GO" id="GO:0006888">
    <property type="term" value="P:endoplasmic reticulum to Golgi vesicle-mediated transport"/>
    <property type="evidence" value="ECO:0007669"/>
    <property type="project" value="TreeGrafter"/>
</dbReference>
<evidence type="ECO:0000256" key="15">
    <source>
        <dbReference type="ARBA" id="ARBA00048348"/>
    </source>
</evidence>
<dbReference type="Pfam" id="PF00928">
    <property type="entry name" value="Adap_comp_sub"/>
    <property type="match status" value="1"/>
</dbReference>
<dbReference type="OrthoDB" id="10266042at2759"/>
<dbReference type="PROSITE" id="PS51072">
    <property type="entry name" value="MHD"/>
    <property type="match status" value="1"/>
</dbReference>
<accession>A0A1V9ZC55</accession>
<evidence type="ECO:0000256" key="16">
    <source>
        <dbReference type="PIRSR" id="PIRSR601765-1"/>
    </source>
</evidence>
<keyword evidence="7 16" id="KW-0479">Metal-binding</keyword>
<gene>
    <name evidence="20" type="ORF">THRCLA_07743</name>
</gene>
<evidence type="ECO:0000256" key="6">
    <source>
        <dbReference type="ARBA" id="ARBA00022490"/>
    </source>
</evidence>
<dbReference type="SUPFAM" id="SSF53056">
    <property type="entry name" value="beta-carbonic anhydrase, cab"/>
    <property type="match status" value="1"/>
</dbReference>
<dbReference type="InterPro" id="IPR027059">
    <property type="entry name" value="Coatomer_dsu"/>
</dbReference>
<comment type="cofactor">
    <cofactor evidence="16">
        <name>Zn(2+)</name>
        <dbReference type="ChEBI" id="CHEBI:29105"/>
    </cofactor>
    <text evidence="16">Binds 1 zinc ion per subunit.</text>
</comment>
<dbReference type="InterPro" id="IPR011012">
    <property type="entry name" value="Longin-like_dom_sf"/>
</dbReference>
<sequence length="838" mass="93658">MDIPTWTSEVAPAQWETHLNLELQLEQPTRRRNSVSSGRKGLTELLDRNREWAAATVKESPNFFIKLSAQQNAEILWIGCSDARVPPNQILNLKPGEVFVHCNIANEVVHSDLNCLSVIEYAVVHLKVKHIIVCGHYGCTGIKAALSQQEFGIVDNWLRNIKDLYIEQQAHFQATSTPKHKMNLLTELNVAKSVRRVCHTRIVQNAWKNGHNLSVHGWCYSIEDGEIRDLHICVTEESQVEPIYQRMKEKETSELPVSSNIPFTPRQRYNVPSSPTRQNKDKDIVLSDIKLDHFTSTSFQLFRPSRRFLGAMVVLSAALLAKNGKVMVARQFVEVSRIRLEGLLTAFPKLLASESRQHTFIDTESVRYVYQPIESYFLLLITNKTSNIVEDLHTMQLMAKLVPDICGTLTEAHIREKQFDLVFGFDELLTAGGHSENITLQQIRTNMEMESHEEKLHLMIQKTKQENAIADMKRQQQRIKEEQREKARMEKAAGMTSPFNRNSSYGGFGSNSSGFTSPSASSSSNSFKAAEPYIEAPKQSSSSSSRTSGMKLGGSKPGNSFLDAMAAEDDLKDIPPMAMAAANIPAPTAKPEPAAAVSHEPVGIAIEEKLSVVLNRDGAVEQLEVKGSLFVAGNDPESSVCRLRLRHSNANGINFQTHPKVDKKLFESQSILALKDDSKPFPPSRVAVLRWAIKTQDESFLPLNITCWPEEEGNGKMTVSLEYSMDREMNLENVNIIIPLGANDLPQISHIDGDYRHNPSEGSLLWHLDTIDSSNSSGSLEFSIRGNNLDAFFPIGVSFFSRSIYCDLAVDSVIRTSDGSPVKYGFDQLVSTDSYVIQ</sequence>
<comment type="similarity">
    <text evidence="2">Belongs to the beta-class carbonic anhydrase family.</text>
</comment>
<dbReference type="GO" id="GO:0051645">
    <property type="term" value="P:Golgi localization"/>
    <property type="evidence" value="ECO:0007669"/>
    <property type="project" value="TreeGrafter"/>
</dbReference>
<evidence type="ECO:0000256" key="12">
    <source>
        <dbReference type="ARBA" id="ARBA00023136"/>
    </source>
</evidence>
<dbReference type="InterPro" id="IPR001765">
    <property type="entry name" value="Carbonic_anhydrase"/>
</dbReference>
<keyword evidence="21" id="KW-1185">Reference proteome</keyword>
<feature type="binding site" evidence="16">
    <location>
        <position position="82"/>
    </location>
    <ligand>
        <name>Zn(2+)</name>
        <dbReference type="ChEBI" id="CHEBI:29105"/>
    </ligand>
</feature>
<dbReference type="GO" id="GO:0006890">
    <property type="term" value="P:retrograde vesicle-mediated transport, Golgi to endoplasmic reticulum"/>
    <property type="evidence" value="ECO:0007669"/>
    <property type="project" value="UniProtKB-UniRule"/>
</dbReference>
<keyword evidence="8 16" id="KW-0862">Zinc</keyword>
<dbReference type="PANTHER" id="PTHR10121:SF0">
    <property type="entry name" value="COATOMER SUBUNIT DELTA"/>
    <property type="match status" value="1"/>
</dbReference>
<feature type="region of interest" description="Disordered" evidence="18">
    <location>
        <begin position="471"/>
        <end position="505"/>
    </location>
</feature>
<evidence type="ECO:0000256" key="4">
    <source>
        <dbReference type="ARBA" id="ARBA00011775"/>
    </source>
</evidence>
<reference evidence="20 21" key="1">
    <citation type="journal article" date="2014" name="Genome Biol. Evol.">
        <title>The secreted proteins of Achlya hypogyna and Thraustotheca clavata identify the ancestral oomycete secretome and reveal gene acquisitions by horizontal gene transfer.</title>
        <authorList>
            <person name="Misner I."/>
            <person name="Blouin N."/>
            <person name="Leonard G."/>
            <person name="Richards T.A."/>
            <person name="Lane C.E."/>
        </authorList>
    </citation>
    <scope>NUCLEOTIDE SEQUENCE [LARGE SCALE GENOMIC DNA]</scope>
    <source>
        <strain evidence="20 21">ATCC 34112</strain>
    </source>
</reference>
<feature type="binding site" evidence="16">
    <location>
        <position position="139"/>
    </location>
    <ligand>
        <name>Zn(2+)</name>
        <dbReference type="ChEBI" id="CHEBI:29105"/>
    </ligand>
</feature>
<comment type="catalytic activity">
    <reaction evidence="15">
        <text>hydrogencarbonate + H(+) = CO2 + H2O</text>
        <dbReference type="Rhea" id="RHEA:10748"/>
        <dbReference type="ChEBI" id="CHEBI:15377"/>
        <dbReference type="ChEBI" id="CHEBI:15378"/>
        <dbReference type="ChEBI" id="CHEBI:16526"/>
        <dbReference type="ChEBI" id="CHEBI:17544"/>
        <dbReference type="EC" id="4.2.1.1"/>
    </reaction>
</comment>
<dbReference type="AlphaFoldDB" id="A0A1V9ZC55"/>
<evidence type="ECO:0000256" key="17">
    <source>
        <dbReference type="RuleBase" id="RU366052"/>
    </source>
</evidence>
<comment type="subcellular location">
    <subcellularLocation>
        <location evidence="17">Cytoplasm</location>
    </subcellularLocation>
    <subcellularLocation>
        <location evidence="1 17">Golgi apparatus membrane</location>
        <topology evidence="1 17">Peripheral membrane protein</topology>
        <orientation evidence="1 17">Cytoplasmic side</orientation>
    </subcellularLocation>
    <subcellularLocation>
        <location evidence="17">Cytoplasmic vesicle</location>
        <location evidence="17">COPI-coated vesicle membrane</location>
        <topology evidence="17">Peripheral membrane protein</topology>
        <orientation evidence="17">Cytoplasmic side</orientation>
    </subcellularLocation>
</comment>
<dbReference type="SUPFAM" id="SSF64356">
    <property type="entry name" value="SNARE-like"/>
    <property type="match status" value="1"/>
</dbReference>